<evidence type="ECO:0000256" key="3">
    <source>
        <dbReference type="ARBA" id="ARBA00022692"/>
    </source>
</evidence>
<keyword evidence="13" id="KW-1185">Reference proteome</keyword>
<feature type="transmembrane region" description="Helical" evidence="10">
    <location>
        <begin position="80"/>
        <end position="99"/>
    </location>
</feature>
<reference evidence="12 13" key="1">
    <citation type="submission" date="2023-07" db="EMBL/GenBank/DDBJ databases">
        <title>Sorghum-associated microbial communities from plants grown in Nebraska, USA.</title>
        <authorList>
            <person name="Schachtman D."/>
        </authorList>
    </citation>
    <scope>NUCLEOTIDE SEQUENCE [LARGE SCALE GENOMIC DNA]</scope>
    <source>
        <strain evidence="12 13">BE248</strain>
    </source>
</reference>
<evidence type="ECO:0000256" key="6">
    <source>
        <dbReference type="ARBA" id="ARBA00023002"/>
    </source>
</evidence>
<dbReference type="Gene3D" id="1.20.1440.130">
    <property type="entry name" value="VKOR domain"/>
    <property type="match status" value="1"/>
</dbReference>
<comment type="caution">
    <text evidence="12">The sequence shown here is derived from an EMBL/GenBank/DDBJ whole genome shotgun (WGS) entry which is preliminary data.</text>
</comment>
<comment type="similarity">
    <text evidence="2">Belongs to the VKOR family.</text>
</comment>
<comment type="subcellular location">
    <subcellularLocation>
        <location evidence="1">Membrane</location>
        <topology evidence="1">Multi-pass membrane protein</topology>
    </subcellularLocation>
</comment>
<feature type="transmembrane region" description="Helical" evidence="10">
    <location>
        <begin position="105"/>
        <end position="126"/>
    </location>
</feature>
<evidence type="ECO:0000313" key="13">
    <source>
        <dbReference type="Proteomes" id="UP001257739"/>
    </source>
</evidence>
<feature type="domain" description="Vitamin K epoxide reductase" evidence="11">
    <location>
        <begin position="16"/>
        <end position="157"/>
    </location>
</feature>
<keyword evidence="4" id="KW-0874">Quinone</keyword>
<keyword evidence="3 10" id="KW-0812">Transmembrane</keyword>
<evidence type="ECO:0000256" key="4">
    <source>
        <dbReference type="ARBA" id="ARBA00022719"/>
    </source>
</evidence>
<gene>
    <name evidence="12" type="ORF">J2X11_002426</name>
</gene>
<evidence type="ECO:0000256" key="2">
    <source>
        <dbReference type="ARBA" id="ARBA00006214"/>
    </source>
</evidence>
<dbReference type="Proteomes" id="UP001257739">
    <property type="component" value="Unassembled WGS sequence"/>
</dbReference>
<keyword evidence="8" id="KW-1015">Disulfide bond</keyword>
<dbReference type="EMBL" id="JAVDWH010000001">
    <property type="protein sequence ID" value="MDR7087587.1"/>
    <property type="molecule type" value="Genomic_DNA"/>
</dbReference>
<dbReference type="CDD" id="cd12922">
    <property type="entry name" value="VKOR_5"/>
    <property type="match status" value="1"/>
</dbReference>
<dbReference type="InterPro" id="IPR038354">
    <property type="entry name" value="VKOR_sf"/>
</dbReference>
<accession>A0ABU1UQZ1</accession>
<evidence type="ECO:0000256" key="5">
    <source>
        <dbReference type="ARBA" id="ARBA00022989"/>
    </source>
</evidence>
<sequence>MTEQTVDTIAEPTETSRGLGAFLALAGSIGLLASAILIIEKINLLKDPADALSCDINPFVSCGNVINTDQASAFGFPNPLIGVAGFAIVVTLGVLMTAGVKLPSFVQAGLWLGSLCGIGLVTWLQFQSIYEIGSLCPYCMVVWSVTIPIFVLVSAWVLRSLHPGASVTRFVNNWSVLIIVLWYVAVASAIWFKFGEKLWA</sequence>
<protein>
    <submittedName>
        <fullName evidence="12">Membrane protein</fullName>
    </submittedName>
</protein>
<dbReference type="RefSeq" id="WP_309971468.1">
    <property type="nucleotide sequence ID" value="NZ_JAVDWH010000001.1"/>
</dbReference>
<dbReference type="Pfam" id="PF07884">
    <property type="entry name" value="VKOR"/>
    <property type="match status" value="1"/>
</dbReference>
<keyword evidence="5 10" id="KW-1133">Transmembrane helix</keyword>
<evidence type="ECO:0000256" key="1">
    <source>
        <dbReference type="ARBA" id="ARBA00004141"/>
    </source>
</evidence>
<evidence type="ECO:0000256" key="9">
    <source>
        <dbReference type="ARBA" id="ARBA00023284"/>
    </source>
</evidence>
<evidence type="ECO:0000256" key="10">
    <source>
        <dbReference type="SAM" id="Phobius"/>
    </source>
</evidence>
<evidence type="ECO:0000256" key="8">
    <source>
        <dbReference type="ARBA" id="ARBA00023157"/>
    </source>
</evidence>
<dbReference type="InterPro" id="IPR012932">
    <property type="entry name" value="VKOR"/>
</dbReference>
<feature type="transmembrane region" description="Helical" evidence="10">
    <location>
        <begin position="138"/>
        <end position="158"/>
    </location>
</feature>
<keyword evidence="7 10" id="KW-0472">Membrane</keyword>
<evidence type="ECO:0000256" key="7">
    <source>
        <dbReference type="ARBA" id="ARBA00023136"/>
    </source>
</evidence>
<evidence type="ECO:0000313" key="12">
    <source>
        <dbReference type="EMBL" id="MDR7087587.1"/>
    </source>
</evidence>
<name>A0ABU1UQZ1_9ACTN</name>
<evidence type="ECO:0000259" key="11">
    <source>
        <dbReference type="SMART" id="SM00756"/>
    </source>
</evidence>
<keyword evidence="9" id="KW-0676">Redox-active center</keyword>
<dbReference type="SMART" id="SM00756">
    <property type="entry name" value="VKc"/>
    <property type="match status" value="1"/>
</dbReference>
<keyword evidence="6" id="KW-0560">Oxidoreductase</keyword>
<proteinExistence type="inferred from homology"/>
<organism evidence="12 13">
    <name type="scientific">Aeromicrobium panaciterrae</name>
    <dbReference type="NCBI Taxonomy" id="363861"/>
    <lineage>
        <taxon>Bacteria</taxon>
        <taxon>Bacillati</taxon>
        <taxon>Actinomycetota</taxon>
        <taxon>Actinomycetes</taxon>
        <taxon>Propionibacteriales</taxon>
        <taxon>Nocardioidaceae</taxon>
        <taxon>Aeromicrobium</taxon>
    </lineage>
</organism>
<feature type="transmembrane region" description="Helical" evidence="10">
    <location>
        <begin position="20"/>
        <end position="39"/>
    </location>
</feature>
<dbReference type="InterPro" id="IPR041714">
    <property type="entry name" value="VKOR_Actinobacteria"/>
</dbReference>
<feature type="transmembrane region" description="Helical" evidence="10">
    <location>
        <begin position="170"/>
        <end position="192"/>
    </location>
</feature>